<keyword evidence="1" id="KW-0547">Nucleotide-binding</keyword>
<dbReference type="SUPFAM" id="SSF47473">
    <property type="entry name" value="EF-hand"/>
    <property type="match status" value="1"/>
</dbReference>
<sequence length="516" mass="60210">MSKDRLLALFNACDVDGSGYIGQDEVRQICEKFNISAADADTVFEDLDRDGDGQISFEDFCAGFLEFEKSTNNRSNSFENIKRALDEERRNEQQFEEHQNRRSHLREKRDHKEHLQHIEEEVDSQVREAENRVKQKAKEELEADRKYFKEMLKNEMNELQAHLSMFDKVEAWLKSSANNDHDEKLSEFQNELERERQETRQIKMAMLETQTTLAMMRNEVERLRKECKELRIERVKGQEVFQEQEELRKQLQLMQIANRHLKDTNDALRSRLDVEQFVLSTVPENDDVLKDNSSNFKRGSIIGDYIDLSRRNNVPKSNVGLSSNIRDEQLENEAYETSPVKPYSANHYVTFEDKKRNMFQHLHRAKSTECVCTRRILQKVKPQSIDDSMIKAGEKIEMIETCQTDVVITDSNGPSERAYNVIFIGDASVGKTSFISRIMKNIFRSLTKSYFRKADGIILVYDVTNETSFLNVREWMNAIEDINGRSVPVVLVGNKTDLRDEQKDFVKTSSGHRISE</sequence>
<dbReference type="GO" id="GO:0003924">
    <property type="term" value="F:GTPase activity"/>
    <property type="evidence" value="ECO:0007669"/>
    <property type="project" value="InterPro"/>
</dbReference>
<dbReference type="GO" id="GO:0005525">
    <property type="term" value="F:GTP binding"/>
    <property type="evidence" value="ECO:0007669"/>
    <property type="project" value="UniProtKB-KW"/>
</dbReference>
<dbReference type="InterPro" id="IPR001806">
    <property type="entry name" value="Small_GTPase"/>
</dbReference>
<dbReference type="Gene3D" id="1.10.238.10">
    <property type="entry name" value="EF-hand"/>
    <property type="match status" value="1"/>
</dbReference>
<protein>
    <submittedName>
        <fullName evidence="6">Ras and EF-hand domain-containing protein-like protein</fullName>
    </submittedName>
</protein>
<dbReference type="InterPro" id="IPR050227">
    <property type="entry name" value="Rab"/>
</dbReference>
<feature type="region of interest" description="Disordered" evidence="4">
    <location>
        <begin position="88"/>
        <end position="120"/>
    </location>
</feature>
<dbReference type="SUPFAM" id="SSF52540">
    <property type="entry name" value="P-loop containing nucleoside triphosphate hydrolases"/>
    <property type="match status" value="1"/>
</dbReference>
<feature type="compositionally biased region" description="Basic and acidic residues" evidence="4">
    <location>
        <begin position="107"/>
        <end position="120"/>
    </location>
</feature>
<feature type="compositionally biased region" description="Basic and acidic residues" evidence="4">
    <location>
        <begin position="88"/>
        <end position="100"/>
    </location>
</feature>
<dbReference type="SMART" id="SM00173">
    <property type="entry name" value="RAS"/>
    <property type="match status" value="1"/>
</dbReference>
<keyword evidence="7" id="KW-1185">Reference proteome</keyword>
<dbReference type="Pfam" id="PF13499">
    <property type="entry name" value="EF-hand_7"/>
    <property type="match status" value="1"/>
</dbReference>
<dbReference type="STRING" id="1965070.A0A3S3S221"/>
<keyword evidence="2" id="KW-0106">Calcium</keyword>
<comment type="caution">
    <text evidence="6">The sequence shown here is derived from an EMBL/GenBank/DDBJ whole genome shotgun (WGS) entry which is preliminary data.</text>
</comment>
<dbReference type="SMART" id="SM00175">
    <property type="entry name" value="RAB"/>
    <property type="match status" value="1"/>
</dbReference>
<dbReference type="OrthoDB" id="9989112at2759"/>
<dbReference type="InterPro" id="IPR002048">
    <property type="entry name" value="EF_hand_dom"/>
</dbReference>
<evidence type="ECO:0000256" key="1">
    <source>
        <dbReference type="ARBA" id="ARBA00022741"/>
    </source>
</evidence>
<reference evidence="6 7" key="1">
    <citation type="journal article" date="2018" name="Gigascience">
        <title>Genomes of trombidid mites reveal novel predicted allergens and laterally-transferred genes associated with secondary metabolism.</title>
        <authorList>
            <person name="Dong X."/>
            <person name="Chaisiri K."/>
            <person name="Xia D."/>
            <person name="Armstrong S.D."/>
            <person name="Fang Y."/>
            <person name="Donnelly M.J."/>
            <person name="Kadowaki T."/>
            <person name="McGarry J.W."/>
            <person name="Darby A.C."/>
            <person name="Makepeace B.L."/>
        </authorList>
    </citation>
    <scope>NUCLEOTIDE SEQUENCE [LARGE SCALE GENOMIC DNA]</scope>
    <source>
        <strain evidence="6">UoL-WK</strain>
    </source>
</reference>
<dbReference type="CDD" id="cd00051">
    <property type="entry name" value="EFh"/>
    <property type="match status" value="1"/>
</dbReference>
<feature type="domain" description="EF-hand" evidence="5">
    <location>
        <begin position="35"/>
        <end position="70"/>
    </location>
</feature>
<dbReference type="InterPro" id="IPR027417">
    <property type="entry name" value="P-loop_NTPase"/>
</dbReference>
<dbReference type="InterPro" id="IPR018247">
    <property type="entry name" value="EF_Hand_1_Ca_BS"/>
</dbReference>
<evidence type="ECO:0000313" key="7">
    <source>
        <dbReference type="Proteomes" id="UP000285301"/>
    </source>
</evidence>
<gene>
    <name evidence="6" type="ORF">B4U79_01211</name>
</gene>
<evidence type="ECO:0000256" key="4">
    <source>
        <dbReference type="SAM" id="MobiDB-lite"/>
    </source>
</evidence>
<dbReference type="CDD" id="cd00154">
    <property type="entry name" value="Rab"/>
    <property type="match status" value="1"/>
</dbReference>
<dbReference type="PROSITE" id="PS50222">
    <property type="entry name" value="EF_HAND_2"/>
    <property type="match status" value="1"/>
</dbReference>
<evidence type="ECO:0000313" key="6">
    <source>
        <dbReference type="EMBL" id="RWS08074.1"/>
    </source>
</evidence>
<dbReference type="SMART" id="SM00174">
    <property type="entry name" value="RHO"/>
    <property type="match status" value="1"/>
</dbReference>
<dbReference type="AlphaFoldDB" id="A0A3S3S221"/>
<dbReference type="PANTHER" id="PTHR47977">
    <property type="entry name" value="RAS-RELATED PROTEIN RAB"/>
    <property type="match status" value="1"/>
</dbReference>
<evidence type="ECO:0000256" key="3">
    <source>
        <dbReference type="ARBA" id="ARBA00023134"/>
    </source>
</evidence>
<organism evidence="6 7">
    <name type="scientific">Dinothrombium tinctorium</name>
    <dbReference type="NCBI Taxonomy" id="1965070"/>
    <lineage>
        <taxon>Eukaryota</taxon>
        <taxon>Metazoa</taxon>
        <taxon>Ecdysozoa</taxon>
        <taxon>Arthropoda</taxon>
        <taxon>Chelicerata</taxon>
        <taxon>Arachnida</taxon>
        <taxon>Acari</taxon>
        <taxon>Acariformes</taxon>
        <taxon>Trombidiformes</taxon>
        <taxon>Prostigmata</taxon>
        <taxon>Anystina</taxon>
        <taxon>Parasitengona</taxon>
        <taxon>Trombidioidea</taxon>
        <taxon>Trombidiidae</taxon>
        <taxon>Dinothrombium</taxon>
    </lineage>
</organism>
<dbReference type="Pfam" id="PF00071">
    <property type="entry name" value="Ras"/>
    <property type="match status" value="1"/>
</dbReference>
<dbReference type="Gene3D" id="3.40.50.300">
    <property type="entry name" value="P-loop containing nucleotide triphosphate hydrolases"/>
    <property type="match status" value="1"/>
</dbReference>
<dbReference type="EMBL" id="NCKU01003150">
    <property type="protein sequence ID" value="RWS08074.1"/>
    <property type="molecule type" value="Genomic_DNA"/>
</dbReference>
<feature type="non-terminal residue" evidence="6">
    <location>
        <position position="516"/>
    </location>
</feature>
<dbReference type="Proteomes" id="UP000285301">
    <property type="component" value="Unassembled WGS sequence"/>
</dbReference>
<dbReference type="PROSITE" id="PS51421">
    <property type="entry name" value="RAS"/>
    <property type="match status" value="1"/>
</dbReference>
<evidence type="ECO:0000256" key="2">
    <source>
        <dbReference type="ARBA" id="ARBA00022837"/>
    </source>
</evidence>
<dbReference type="SMART" id="SM00054">
    <property type="entry name" value="EFh"/>
    <property type="match status" value="2"/>
</dbReference>
<dbReference type="GO" id="GO:0005509">
    <property type="term" value="F:calcium ion binding"/>
    <property type="evidence" value="ECO:0007669"/>
    <property type="project" value="InterPro"/>
</dbReference>
<evidence type="ECO:0000259" key="5">
    <source>
        <dbReference type="PROSITE" id="PS50222"/>
    </source>
</evidence>
<name>A0A3S3S221_9ACAR</name>
<proteinExistence type="predicted"/>
<dbReference type="PROSITE" id="PS51419">
    <property type="entry name" value="RAB"/>
    <property type="match status" value="1"/>
</dbReference>
<dbReference type="PROSITE" id="PS00018">
    <property type="entry name" value="EF_HAND_1"/>
    <property type="match status" value="1"/>
</dbReference>
<dbReference type="InterPro" id="IPR011992">
    <property type="entry name" value="EF-hand-dom_pair"/>
</dbReference>
<keyword evidence="3" id="KW-0342">GTP-binding</keyword>
<accession>A0A3S3S221</accession>